<evidence type="ECO:0000256" key="1">
    <source>
        <dbReference type="SAM" id="MobiDB-lite"/>
    </source>
</evidence>
<dbReference type="EMBL" id="KX884081">
    <property type="protein sequence ID" value="APG78194.1"/>
    <property type="molecule type" value="Genomic_RNA"/>
</dbReference>
<accession>A0A1L3KLD9</accession>
<organism evidence="2">
    <name type="scientific">Beihai picobirna-like virus 13</name>
    <dbReference type="NCBI Taxonomy" id="1922518"/>
    <lineage>
        <taxon>Viruses</taxon>
        <taxon>Riboviria</taxon>
    </lineage>
</organism>
<feature type="region of interest" description="Disordered" evidence="1">
    <location>
        <begin position="137"/>
        <end position="170"/>
    </location>
</feature>
<proteinExistence type="predicted"/>
<reference evidence="2" key="1">
    <citation type="journal article" date="2016" name="Nature">
        <title>Redefining the invertebrate RNA virosphere.</title>
        <authorList>
            <person name="Shi M."/>
            <person name="Lin X.D."/>
            <person name="Tian J.H."/>
            <person name="Chen L.J."/>
            <person name="Chen X."/>
            <person name="Li C.X."/>
            <person name="Qin X.C."/>
            <person name="Li J."/>
            <person name="Cao J.P."/>
            <person name="Eden J.S."/>
            <person name="Buchmann J."/>
            <person name="Wang W."/>
            <person name="Xu J."/>
            <person name="Holmes E.C."/>
            <person name="Zhang Y.Z."/>
        </authorList>
    </citation>
    <scope>NUCLEOTIDE SEQUENCE</scope>
    <source>
        <strain evidence="2">BHZY58752</strain>
    </source>
</reference>
<feature type="compositionally biased region" description="Basic residues" evidence="1">
    <location>
        <begin position="622"/>
        <end position="632"/>
    </location>
</feature>
<sequence length="640" mass="71182">MCDMDELNFKETLPIKQEPIVIGDDNWLRTRDGYEYVLHLLNEQDHSIDFTYDWWIDQMNYPDTSSVLQTLFLAKGKPDDSGLKFNPIVNPVGPGLVIAASKIGQSLVTDVINDASTSAEEVIKAGADALRNQFKTRMGNMGRKSSSSFGGGDDGGTTTQGYSGGSPFNPTGLSLNLRPINSDFRTGVRPVFEPKYYLDGEDSNSPLILKYLQVSPELTGPLGPTANDFNRQNRLTDYFTTKITTDWRTKVIQTQSANTFISKNLNYQQLTTWYKAMSNALAIYYSYASIIAHVYLQRNRNRAMIELYGELNPQDLLNLYELRMWLNSQPIPPDLNDFMFHLYNNYKQSHAPGSPLVKFTALRFEDNSTSNIGKNMSADVRGLLNGMAQNEFVLNITTIIARAFPNWIDNDVHSYTGEPNFDAGWLTCWVNAPYIGSTNQTTDGINVPTVPADTSLVVYNSHTDAPDGWQVFASSVYYTLPNQNGWYGGVGAPKRVKPGTYNQLLDSVESATTFTSQAGQMKATCWIYAQDIPMGTQVVTNAFYPVQSIDKYQTLSGNTYVCNINNSGVTSYQRFGCELMTPHTIIDMYPTSQQVMDVLYSPTTNTKQSGTWSATGNNGKGKSSRWKSKKGAKPSTGDGD</sequence>
<feature type="compositionally biased region" description="Polar residues" evidence="1">
    <location>
        <begin position="605"/>
        <end position="617"/>
    </location>
</feature>
<evidence type="ECO:0000313" key="2">
    <source>
        <dbReference type="EMBL" id="APG78194.1"/>
    </source>
</evidence>
<name>A0A1L3KLD9_9VIRU</name>
<feature type="region of interest" description="Disordered" evidence="1">
    <location>
        <begin position="605"/>
        <end position="640"/>
    </location>
</feature>
<protein>
    <submittedName>
        <fullName evidence="2">Uncharacterized protein</fullName>
    </submittedName>
</protein>